<dbReference type="FunFam" id="2.40.110.10:FF:000002">
    <property type="entry name" value="Acyl-CoA dehydrogenase fadE12"/>
    <property type="match status" value="1"/>
</dbReference>
<dbReference type="GO" id="GO:0005737">
    <property type="term" value="C:cytoplasm"/>
    <property type="evidence" value="ECO:0007669"/>
    <property type="project" value="TreeGrafter"/>
</dbReference>
<feature type="domain" description="Acyl-CoA dehydrogenase/oxidase N-terminal" evidence="10">
    <location>
        <begin position="35"/>
        <end position="149"/>
    </location>
</feature>
<dbReference type="GO" id="GO:0033539">
    <property type="term" value="P:fatty acid beta-oxidation using acyl-CoA dehydrogenase"/>
    <property type="evidence" value="ECO:0007669"/>
    <property type="project" value="TreeGrafter"/>
</dbReference>
<keyword evidence="12" id="KW-1185">Reference proteome</keyword>
<comment type="cofactor">
    <cofactor evidence="1 7">
        <name>FAD</name>
        <dbReference type="ChEBI" id="CHEBI:57692"/>
    </cofactor>
</comment>
<organism evidence="11 12">
    <name type="scientific">Oopsacas minuta</name>
    <dbReference type="NCBI Taxonomy" id="111878"/>
    <lineage>
        <taxon>Eukaryota</taxon>
        <taxon>Metazoa</taxon>
        <taxon>Porifera</taxon>
        <taxon>Hexactinellida</taxon>
        <taxon>Hexasterophora</taxon>
        <taxon>Lyssacinosida</taxon>
        <taxon>Leucopsacidae</taxon>
        <taxon>Oopsacas</taxon>
    </lineage>
</organism>
<dbReference type="PROSITE" id="PS00072">
    <property type="entry name" value="ACYL_COA_DH_1"/>
    <property type="match status" value="1"/>
</dbReference>
<keyword evidence="3 7" id="KW-0285">Flavoprotein</keyword>
<dbReference type="Pfam" id="PF02770">
    <property type="entry name" value="Acyl-CoA_dh_M"/>
    <property type="match status" value="1"/>
</dbReference>
<accession>A0AAV7JEK6</accession>
<dbReference type="InterPro" id="IPR009100">
    <property type="entry name" value="AcylCoA_DH/oxidase_NM_dom_sf"/>
</dbReference>
<gene>
    <name evidence="11" type="ORF">LOD99_12231</name>
</gene>
<keyword evidence="5 7" id="KW-0560">Oxidoreductase</keyword>
<evidence type="ECO:0000313" key="11">
    <source>
        <dbReference type="EMBL" id="KAI6647234.1"/>
    </source>
</evidence>
<dbReference type="SUPFAM" id="SSF47203">
    <property type="entry name" value="Acyl-CoA dehydrogenase C-terminal domain-like"/>
    <property type="match status" value="1"/>
</dbReference>
<evidence type="ECO:0000256" key="7">
    <source>
        <dbReference type="RuleBase" id="RU362125"/>
    </source>
</evidence>
<feature type="domain" description="Acyl-CoA oxidase/dehydrogenase middle" evidence="9">
    <location>
        <begin position="153"/>
        <end position="250"/>
    </location>
</feature>
<dbReference type="InterPro" id="IPR050741">
    <property type="entry name" value="Acyl-CoA_dehydrogenase"/>
</dbReference>
<dbReference type="Pfam" id="PF00441">
    <property type="entry name" value="Acyl-CoA_dh_1"/>
    <property type="match status" value="1"/>
</dbReference>
<dbReference type="InterPro" id="IPR037069">
    <property type="entry name" value="AcylCoA_DH/ox_N_sf"/>
</dbReference>
<evidence type="ECO:0000256" key="4">
    <source>
        <dbReference type="ARBA" id="ARBA00022827"/>
    </source>
</evidence>
<dbReference type="InterPro" id="IPR036250">
    <property type="entry name" value="AcylCo_DH-like_C"/>
</dbReference>
<evidence type="ECO:0000259" key="9">
    <source>
        <dbReference type="Pfam" id="PF02770"/>
    </source>
</evidence>
<dbReference type="InterPro" id="IPR046373">
    <property type="entry name" value="Acyl-CoA_Oxase/DH_mid-dom_sf"/>
</dbReference>
<dbReference type="InterPro" id="IPR013786">
    <property type="entry name" value="AcylCoA_DH/ox_N"/>
</dbReference>
<dbReference type="AlphaFoldDB" id="A0AAV7JEK6"/>
<dbReference type="GO" id="GO:0003995">
    <property type="term" value="F:acyl-CoA dehydrogenase activity"/>
    <property type="evidence" value="ECO:0007669"/>
    <property type="project" value="InterPro"/>
</dbReference>
<dbReference type="Gene3D" id="2.40.110.10">
    <property type="entry name" value="Butyryl-CoA Dehydrogenase, subunit A, domain 2"/>
    <property type="match status" value="1"/>
</dbReference>
<sequence>MLSRLAPIRRLLTTNIRTQTYLYSTSLSPAPGFYTEQHHQMSEMLNKIIERDINPFVKEWEKKGIFPAKEVFKNLGNHGLLGVTKPTENGGLGLDFSYSVAIAETLGNVKNGGVPMAIGVQTDMATPALAKHGNEQLKKEFLEPSIRGDYVACIGVSEPGAGSDVAGIKTTAREKGSDFVITGGKMWITSGTQADWMCCLAITEPGEKNPYKNKSLICLPMNTKGIHIEKKITKIGNNSSDTALIHFDDVIVPQANVIGERGKGFYYQMMQFQEERLWGSTNVLKAMECIISETADYCNQRKAFGRPILANQVVQFKLCELQTEIEALRSLVYRATKEYISGNDVTRLATMAKLKAGPLSRRVADSCLQYWGGMGYTDEVEVSRLYLDVRLLSIGAGADEVMMQILAKMNRWPDTYPM</sequence>
<comment type="similarity">
    <text evidence="2 7">Belongs to the acyl-CoA dehydrogenase family.</text>
</comment>
<evidence type="ECO:0000313" key="12">
    <source>
        <dbReference type="Proteomes" id="UP001165289"/>
    </source>
</evidence>
<protein>
    <submittedName>
        <fullName evidence="11">Acyl-CoA dehydrogenase 6-like</fullName>
    </submittedName>
</protein>
<evidence type="ECO:0000256" key="5">
    <source>
        <dbReference type="ARBA" id="ARBA00023002"/>
    </source>
</evidence>
<dbReference type="EMBL" id="JAKMXF010000343">
    <property type="protein sequence ID" value="KAI6647234.1"/>
    <property type="molecule type" value="Genomic_DNA"/>
</dbReference>
<dbReference type="GO" id="GO:0050660">
    <property type="term" value="F:flavin adenine dinucleotide binding"/>
    <property type="evidence" value="ECO:0007669"/>
    <property type="project" value="InterPro"/>
</dbReference>
<feature type="domain" description="Acyl-CoA dehydrogenase/oxidase C-terminal" evidence="8">
    <location>
        <begin position="262"/>
        <end position="408"/>
    </location>
</feature>
<dbReference type="InterPro" id="IPR006089">
    <property type="entry name" value="Acyl-CoA_DH_CS"/>
</dbReference>
<comment type="caution">
    <text evidence="11">The sequence shown here is derived from an EMBL/GenBank/DDBJ whole genome shotgun (WGS) entry which is preliminary data.</text>
</comment>
<dbReference type="Gene3D" id="1.10.540.10">
    <property type="entry name" value="Acyl-CoA dehydrogenase/oxidase, N-terminal domain"/>
    <property type="match status" value="1"/>
</dbReference>
<dbReference type="PANTHER" id="PTHR48083:SF6">
    <property type="entry name" value="ACYL-COA DEHYDROGENASE 6"/>
    <property type="match status" value="1"/>
</dbReference>
<evidence type="ECO:0000256" key="1">
    <source>
        <dbReference type="ARBA" id="ARBA00001974"/>
    </source>
</evidence>
<dbReference type="InterPro" id="IPR006091">
    <property type="entry name" value="Acyl-CoA_Oxase/DH_mid-dom"/>
</dbReference>
<evidence type="ECO:0000256" key="3">
    <source>
        <dbReference type="ARBA" id="ARBA00022630"/>
    </source>
</evidence>
<dbReference type="Proteomes" id="UP001165289">
    <property type="component" value="Unassembled WGS sequence"/>
</dbReference>
<evidence type="ECO:0000259" key="10">
    <source>
        <dbReference type="Pfam" id="PF02771"/>
    </source>
</evidence>
<dbReference type="PROSITE" id="PS00073">
    <property type="entry name" value="ACYL_COA_DH_2"/>
    <property type="match status" value="1"/>
</dbReference>
<proteinExistence type="inferred from homology"/>
<dbReference type="Pfam" id="PF02771">
    <property type="entry name" value="Acyl-CoA_dh_N"/>
    <property type="match status" value="1"/>
</dbReference>
<evidence type="ECO:0000256" key="2">
    <source>
        <dbReference type="ARBA" id="ARBA00009347"/>
    </source>
</evidence>
<dbReference type="FunFam" id="1.20.140.10:FF:000001">
    <property type="entry name" value="Acyl-CoA dehydrogenase"/>
    <property type="match status" value="1"/>
</dbReference>
<comment type="catalytic activity">
    <reaction evidence="6">
        <text>(2S)-2-methylbutanoyl-CoA + oxidized [electron-transfer flavoprotein] + H(+) = (2E)-2-methylbut-2-enoyl-CoA + reduced [electron-transfer flavoprotein]</text>
        <dbReference type="Rhea" id="RHEA:48256"/>
        <dbReference type="Rhea" id="RHEA-COMP:10685"/>
        <dbReference type="Rhea" id="RHEA-COMP:10686"/>
        <dbReference type="ChEBI" id="CHEBI:15378"/>
        <dbReference type="ChEBI" id="CHEBI:57337"/>
        <dbReference type="ChEBI" id="CHEBI:57692"/>
        <dbReference type="ChEBI" id="CHEBI:58307"/>
        <dbReference type="ChEBI" id="CHEBI:88166"/>
    </reaction>
    <physiologicalReaction direction="left-to-right" evidence="6">
        <dbReference type="Rhea" id="RHEA:48257"/>
    </physiologicalReaction>
</comment>
<evidence type="ECO:0000259" key="8">
    <source>
        <dbReference type="Pfam" id="PF00441"/>
    </source>
</evidence>
<dbReference type="Gene3D" id="1.20.140.10">
    <property type="entry name" value="Butyryl-CoA Dehydrogenase, subunit A, domain 3"/>
    <property type="match status" value="1"/>
</dbReference>
<dbReference type="SUPFAM" id="SSF56645">
    <property type="entry name" value="Acyl-CoA dehydrogenase NM domain-like"/>
    <property type="match status" value="1"/>
</dbReference>
<dbReference type="PANTHER" id="PTHR48083">
    <property type="entry name" value="MEDIUM-CHAIN SPECIFIC ACYL-COA DEHYDROGENASE, MITOCHONDRIAL-RELATED"/>
    <property type="match status" value="1"/>
</dbReference>
<dbReference type="InterPro" id="IPR009075">
    <property type="entry name" value="AcylCo_DH/oxidase_C"/>
</dbReference>
<name>A0AAV7JEK6_9METZ</name>
<evidence type="ECO:0000256" key="6">
    <source>
        <dbReference type="ARBA" id="ARBA00049552"/>
    </source>
</evidence>
<keyword evidence="4 7" id="KW-0274">FAD</keyword>
<reference evidence="11 12" key="1">
    <citation type="journal article" date="2023" name="BMC Biol.">
        <title>The compact genome of the sponge Oopsacas minuta (Hexactinellida) is lacking key metazoan core genes.</title>
        <authorList>
            <person name="Santini S."/>
            <person name="Schenkelaars Q."/>
            <person name="Jourda C."/>
            <person name="Duchesne M."/>
            <person name="Belahbib H."/>
            <person name="Rocher C."/>
            <person name="Selva M."/>
            <person name="Riesgo A."/>
            <person name="Vervoort M."/>
            <person name="Leys S.P."/>
            <person name="Kodjabachian L."/>
            <person name="Le Bivic A."/>
            <person name="Borchiellini C."/>
            <person name="Claverie J.M."/>
            <person name="Renard E."/>
        </authorList>
    </citation>
    <scope>NUCLEOTIDE SEQUENCE [LARGE SCALE GENOMIC DNA]</scope>
    <source>
        <strain evidence="11">SPO-2</strain>
    </source>
</reference>